<dbReference type="Gene3D" id="2.160.20.80">
    <property type="entry name" value="E3 ubiquitin-protein ligase SopA"/>
    <property type="match status" value="1"/>
</dbReference>
<evidence type="ECO:0000256" key="1">
    <source>
        <dbReference type="SAM" id="Phobius"/>
    </source>
</evidence>
<feature type="transmembrane region" description="Helical" evidence="1">
    <location>
        <begin position="529"/>
        <end position="547"/>
    </location>
</feature>
<comment type="caution">
    <text evidence="2">The sequence shown here is derived from an EMBL/GenBank/DDBJ whole genome shotgun (WGS) entry which is preliminary data.</text>
</comment>
<name>A0ABU5UEH2_9CYAN</name>
<feature type="transmembrane region" description="Helical" evidence="1">
    <location>
        <begin position="554"/>
        <end position="573"/>
    </location>
</feature>
<organism evidence="2 3">
    <name type="scientific">Nodularia harveyana UHCC-0300</name>
    <dbReference type="NCBI Taxonomy" id="2974287"/>
    <lineage>
        <taxon>Bacteria</taxon>
        <taxon>Bacillati</taxon>
        <taxon>Cyanobacteriota</taxon>
        <taxon>Cyanophyceae</taxon>
        <taxon>Nostocales</taxon>
        <taxon>Nodulariaceae</taxon>
        <taxon>Nodularia</taxon>
    </lineage>
</organism>
<feature type="transmembrane region" description="Helical" evidence="1">
    <location>
        <begin position="21"/>
        <end position="41"/>
    </location>
</feature>
<sequence>MIEFFFNRKGAQRGAELRFCLSLRWFLGYVCVFLMLVFLSVPGGAIAAEPERSILTLELLQERSQNPIILEGNLTVDLREMVIDLRPENGKFRDDFYLLLRKELQKSGSKPLGLDLSNSLVRGDFLGSDLGLRTPLYTTVISNEESINVYAPTLTSSEQEQLAKLRFICLQSLVIAKRGEGIALPKSKDCRALLANQPTASSEINVFRGSLTLVKTRFTGEVKFPNTFFFQTVNAENAIFLQPTNWNETRFNRSVRFSGANFRQVTNFKSSVFFDDLNFEKAEFQEMADFQDSTFIKTTKFNQASFKQPAKFLRTQWEGNVDFSAVRFSQQVQFTQANFYKYVFFTEAIFEQAVIFRDAIFSQAVNLRGASIFNQADFSDARFAKEAFLNVPGLTFNSNQGKILGNPGEIGQMFRVPTSQGNQNVLRNLGQNFRQQQQIADANQLEYTKQKLRLRELSHRLVDRNINRATRITLINLGFSPSQVEAIAQGRMIKLFRNRSDLLSLADIDLETYNQLSDRLVVAEPLSPGGWLLQAAKWLALSVLLLLSGYGTSFWLVFGVGGVAIAYFGWLFWLIDRYRRLHPSPIIPTYYETIWIFAGFTFLTLFSLLAIFRNAEYPWLTLGCLAIIIIPLPVTLIIQLYQQGRYHDLMDVSYFTEDGTFRQLRLLIGRLPVIPRNETFRERYMPLLWDRRWNWLNYYDFSLNNLVRLGFNDIRLRDQHLPGIIATLAWYQWSLGVLYITLVLWTLSRTIPGLNLLIYLK</sequence>
<dbReference type="InterPro" id="IPR010994">
    <property type="entry name" value="RuvA_2-like"/>
</dbReference>
<evidence type="ECO:0000313" key="3">
    <source>
        <dbReference type="Proteomes" id="UP001302120"/>
    </source>
</evidence>
<dbReference type="SUPFAM" id="SSF47781">
    <property type="entry name" value="RuvA domain 2-like"/>
    <property type="match status" value="1"/>
</dbReference>
<reference evidence="2 3" key="1">
    <citation type="submission" date="2023-12" db="EMBL/GenBank/DDBJ databases">
        <title>Baltic Sea Cyanobacteria.</title>
        <authorList>
            <person name="Delbaje E."/>
            <person name="Fewer D.P."/>
            <person name="Shishido T.K."/>
        </authorList>
    </citation>
    <scope>NUCLEOTIDE SEQUENCE [LARGE SCALE GENOMIC DNA]</scope>
    <source>
        <strain evidence="2 3">UHCC-0300</strain>
    </source>
</reference>
<keyword evidence="1" id="KW-0812">Transmembrane</keyword>
<gene>
    <name evidence="2" type="ORF">VB620_08575</name>
</gene>
<dbReference type="EMBL" id="JAYGHG010000009">
    <property type="protein sequence ID" value="MEA5581391.1"/>
    <property type="molecule type" value="Genomic_DNA"/>
</dbReference>
<feature type="transmembrane region" description="Helical" evidence="1">
    <location>
        <begin position="619"/>
        <end position="641"/>
    </location>
</feature>
<feature type="transmembrane region" description="Helical" evidence="1">
    <location>
        <begin position="593"/>
        <end position="612"/>
    </location>
</feature>
<dbReference type="Pfam" id="PF13576">
    <property type="entry name" value="Pentapeptide_3"/>
    <property type="match status" value="2"/>
</dbReference>
<keyword evidence="3" id="KW-1185">Reference proteome</keyword>
<dbReference type="InterPro" id="IPR001646">
    <property type="entry name" value="5peptide_repeat"/>
</dbReference>
<keyword evidence="1" id="KW-0472">Membrane</keyword>
<proteinExistence type="predicted"/>
<accession>A0ABU5UEH2</accession>
<keyword evidence="1" id="KW-1133">Transmembrane helix</keyword>
<dbReference type="Proteomes" id="UP001302120">
    <property type="component" value="Unassembled WGS sequence"/>
</dbReference>
<evidence type="ECO:0000313" key="2">
    <source>
        <dbReference type="EMBL" id="MEA5581391.1"/>
    </source>
</evidence>
<protein>
    <submittedName>
        <fullName evidence="2">Pentapeptide repeat-containing protein</fullName>
    </submittedName>
</protein>